<dbReference type="AlphaFoldDB" id="A0A369J6B1"/>
<dbReference type="InParanoid" id="A0A369J6B1"/>
<keyword evidence="1" id="KW-0472">Membrane</keyword>
<accession>A0A369J6B1</accession>
<evidence type="ECO:0000313" key="2">
    <source>
        <dbReference type="EMBL" id="RDB15243.1"/>
    </source>
</evidence>
<feature type="transmembrane region" description="Helical" evidence="1">
    <location>
        <begin position="98"/>
        <end position="119"/>
    </location>
</feature>
<comment type="caution">
    <text evidence="2">The sequence shown here is derived from an EMBL/GenBank/DDBJ whole genome shotgun (WGS) entry which is preliminary data.</text>
</comment>
<sequence length="198" mass="22571">MDDPLLESPPEPSKLAKAGYLGAVAMLYAFGFARLASPITSPIDWHSPPIHMIGLNLAVITILCMLHRFLLAPAFLLWFAWLEMMWLSYDVFQTLPMLFVYAVDILMTFYMISVCTIVGQGHPYIVDWLLGAQKRVCGCVVDVCKWTRRRCWRSGRGLPPPPYILSLVFRLHFGEQLKLVPLPSAHDRFDVTWIAPYT</sequence>
<keyword evidence="3" id="KW-1185">Reference proteome</keyword>
<gene>
    <name evidence="2" type="ORF">Hypma_004764</name>
</gene>
<name>A0A369J6B1_HYPMA</name>
<proteinExistence type="predicted"/>
<evidence type="ECO:0000256" key="1">
    <source>
        <dbReference type="SAM" id="Phobius"/>
    </source>
</evidence>
<keyword evidence="1" id="KW-1133">Transmembrane helix</keyword>
<protein>
    <submittedName>
        <fullName evidence="2">Uncharacterized protein</fullName>
    </submittedName>
</protein>
<keyword evidence="1" id="KW-0812">Transmembrane</keyword>
<feature type="transmembrane region" description="Helical" evidence="1">
    <location>
        <begin position="57"/>
        <end position="78"/>
    </location>
</feature>
<reference evidence="2" key="1">
    <citation type="submission" date="2018-04" db="EMBL/GenBank/DDBJ databases">
        <title>Whole genome sequencing of Hypsizygus marmoreus.</title>
        <authorList>
            <person name="Choi I.-G."/>
            <person name="Min B."/>
            <person name="Kim J.-G."/>
            <person name="Kim S."/>
            <person name="Oh Y.-L."/>
            <person name="Kong W.-S."/>
            <person name="Park H."/>
            <person name="Jeong J."/>
            <person name="Song E.-S."/>
        </authorList>
    </citation>
    <scope>NUCLEOTIDE SEQUENCE [LARGE SCALE GENOMIC DNA]</scope>
    <source>
        <strain evidence="2">51987-8</strain>
    </source>
</reference>
<dbReference type="EMBL" id="LUEZ02000184">
    <property type="protein sequence ID" value="RDB15243.1"/>
    <property type="molecule type" value="Genomic_DNA"/>
</dbReference>
<feature type="transmembrane region" description="Helical" evidence="1">
    <location>
        <begin position="20"/>
        <end position="36"/>
    </location>
</feature>
<dbReference type="Proteomes" id="UP000076154">
    <property type="component" value="Unassembled WGS sequence"/>
</dbReference>
<evidence type="ECO:0000313" key="3">
    <source>
        <dbReference type="Proteomes" id="UP000076154"/>
    </source>
</evidence>
<organism evidence="2 3">
    <name type="scientific">Hypsizygus marmoreus</name>
    <name type="common">White beech mushroom</name>
    <name type="synonym">Agaricus marmoreus</name>
    <dbReference type="NCBI Taxonomy" id="39966"/>
    <lineage>
        <taxon>Eukaryota</taxon>
        <taxon>Fungi</taxon>
        <taxon>Dikarya</taxon>
        <taxon>Basidiomycota</taxon>
        <taxon>Agaricomycotina</taxon>
        <taxon>Agaricomycetes</taxon>
        <taxon>Agaricomycetidae</taxon>
        <taxon>Agaricales</taxon>
        <taxon>Tricholomatineae</taxon>
        <taxon>Lyophyllaceae</taxon>
        <taxon>Hypsizygus</taxon>
    </lineage>
</organism>